<dbReference type="AlphaFoldDB" id="A0A5C6P290"/>
<evidence type="ECO:0000313" key="2">
    <source>
        <dbReference type="Proteomes" id="UP000324091"/>
    </source>
</evidence>
<accession>A0A5C6P290</accession>
<dbReference type="Proteomes" id="UP000324091">
    <property type="component" value="Chromosome 15"/>
</dbReference>
<dbReference type="EMBL" id="RHFK02000007">
    <property type="protein sequence ID" value="TWW73029.1"/>
    <property type="molecule type" value="Genomic_DNA"/>
</dbReference>
<organism evidence="1 2">
    <name type="scientific">Takifugu flavidus</name>
    <name type="common">sansaifugu</name>
    <dbReference type="NCBI Taxonomy" id="433684"/>
    <lineage>
        <taxon>Eukaryota</taxon>
        <taxon>Metazoa</taxon>
        <taxon>Chordata</taxon>
        <taxon>Craniata</taxon>
        <taxon>Vertebrata</taxon>
        <taxon>Euteleostomi</taxon>
        <taxon>Actinopterygii</taxon>
        <taxon>Neopterygii</taxon>
        <taxon>Teleostei</taxon>
        <taxon>Neoteleostei</taxon>
        <taxon>Acanthomorphata</taxon>
        <taxon>Eupercaria</taxon>
        <taxon>Tetraodontiformes</taxon>
        <taxon>Tetradontoidea</taxon>
        <taxon>Tetraodontidae</taxon>
        <taxon>Takifugu</taxon>
    </lineage>
</organism>
<keyword evidence="2" id="KW-1185">Reference proteome</keyword>
<gene>
    <name evidence="1" type="ORF">D4764_15G0004230</name>
</gene>
<proteinExistence type="predicted"/>
<sequence length="349" mass="38756">MKVRGGGYVQNGEKRTKMGSEEKIWLLWGPRHPPSVGTDLRGWNGTTATDRYEELEQTDTGAPSVRSWRIFGLSGFSPNPPTCSDRPHGPTPHLQRSGCRRLTVVEVVSVHLRTRAVATATAQKCFCAEGSGTLVLFTAGWSCNPCHLPAVPPVVPLEKRIRPPASMGAAVAAATQIHIIPGSPAVPVNRSTSAWFQTLNLVLVYRWSNRRHSEGFISKLSGAAGGLEFTSTLRERGESIQRLIPLAPVRAGTRHQPAGLIKCDFAAPTHKSQPWLIMAKKTQPLQRPEAWFKCRRVTWKLKDLSITPLNKRLRIQTPALASRRMESRSRMESDTCLCPRYHDLRLKPK</sequence>
<protein>
    <submittedName>
        <fullName evidence="1">Uncharacterized protein</fullName>
    </submittedName>
</protein>
<name>A0A5C6P290_9TELE</name>
<comment type="caution">
    <text evidence="1">The sequence shown here is derived from an EMBL/GenBank/DDBJ whole genome shotgun (WGS) entry which is preliminary data.</text>
</comment>
<reference evidence="1 2" key="1">
    <citation type="submission" date="2019-04" db="EMBL/GenBank/DDBJ databases">
        <title>Chromosome genome assembly for Takifugu flavidus.</title>
        <authorList>
            <person name="Xiao S."/>
        </authorList>
    </citation>
    <scope>NUCLEOTIDE SEQUENCE [LARGE SCALE GENOMIC DNA]</scope>
    <source>
        <strain evidence="1">HTHZ2018</strain>
        <tissue evidence="1">Muscle</tissue>
    </source>
</reference>
<evidence type="ECO:0000313" key="1">
    <source>
        <dbReference type="EMBL" id="TWW73029.1"/>
    </source>
</evidence>